<dbReference type="EMBL" id="CM010722">
    <property type="protein sequence ID" value="RZC74314.1"/>
    <property type="molecule type" value="Genomic_DNA"/>
</dbReference>
<dbReference type="AlphaFoldDB" id="A0A4Y7KLT6"/>
<gene>
    <name evidence="2" type="ORF">C5167_049795</name>
</gene>
<dbReference type="Proteomes" id="UP000316621">
    <property type="component" value="Chromosome 8"/>
</dbReference>
<dbReference type="Gramene" id="RZC74314">
    <property type="protein sequence ID" value="RZC74314"/>
    <property type="gene ID" value="C5167_049795"/>
</dbReference>
<evidence type="ECO:0000313" key="3">
    <source>
        <dbReference type="Proteomes" id="UP000316621"/>
    </source>
</evidence>
<dbReference type="InterPro" id="IPR051032">
    <property type="entry name" value="AP2/ERF_TF_ERF_subfamily"/>
</dbReference>
<accession>A0A4Y7KLT6</accession>
<dbReference type="PANTHER" id="PTHR31985:SF259">
    <property type="entry name" value="DEHYDRATION-RESPONSIVE ELEMENT-BINDING PROTEIN 3"/>
    <property type="match status" value="1"/>
</dbReference>
<evidence type="ECO:0000256" key="1">
    <source>
        <dbReference type="ARBA" id="ARBA00024343"/>
    </source>
</evidence>
<evidence type="ECO:0000313" key="2">
    <source>
        <dbReference type="EMBL" id="RZC74314.1"/>
    </source>
</evidence>
<protein>
    <recommendedName>
        <fullName evidence="4">AP2/ERF domain-containing protein</fullName>
    </recommendedName>
</protein>
<evidence type="ECO:0008006" key="4">
    <source>
        <dbReference type="Google" id="ProtNLM"/>
    </source>
</evidence>
<comment type="similarity">
    <text evidence="1">Belongs to the AP2/ERF transcription factor family. ERF subfamily.</text>
</comment>
<proteinExistence type="inferred from homology"/>
<name>A0A4Y7KLT6_PAPSO</name>
<organism evidence="2 3">
    <name type="scientific">Papaver somniferum</name>
    <name type="common">Opium poppy</name>
    <dbReference type="NCBI Taxonomy" id="3469"/>
    <lineage>
        <taxon>Eukaryota</taxon>
        <taxon>Viridiplantae</taxon>
        <taxon>Streptophyta</taxon>
        <taxon>Embryophyta</taxon>
        <taxon>Tracheophyta</taxon>
        <taxon>Spermatophyta</taxon>
        <taxon>Magnoliopsida</taxon>
        <taxon>Ranunculales</taxon>
        <taxon>Papaveraceae</taxon>
        <taxon>Papaveroideae</taxon>
        <taxon>Papaver</taxon>
    </lineage>
</organism>
<sequence length="66" mass="6966">MEARAHDVAALSIKGDSAILNFLKISDSLPRHVSLSPRDIQAAATKMGLSTTTTVVHSCVSETGEE</sequence>
<reference evidence="2 3" key="1">
    <citation type="journal article" date="2018" name="Science">
        <title>The opium poppy genome and morphinan production.</title>
        <authorList>
            <person name="Guo L."/>
            <person name="Winzer T."/>
            <person name="Yang X."/>
            <person name="Li Y."/>
            <person name="Ning Z."/>
            <person name="He Z."/>
            <person name="Teodor R."/>
            <person name="Lu Y."/>
            <person name="Bowser T.A."/>
            <person name="Graham I.A."/>
            <person name="Ye K."/>
        </authorList>
    </citation>
    <scope>NUCLEOTIDE SEQUENCE [LARGE SCALE GENOMIC DNA]</scope>
    <source>
        <strain evidence="3">cv. HN1</strain>
        <tissue evidence="2">Leaves</tissue>
    </source>
</reference>
<dbReference type="PANTHER" id="PTHR31985">
    <property type="entry name" value="ETHYLENE-RESPONSIVE TRANSCRIPTION FACTOR ERF042-RELATED"/>
    <property type="match status" value="1"/>
</dbReference>
<keyword evidence="3" id="KW-1185">Reference proteome</keyword>